<keyword evidence="2" id="KW-0732">Signal</keyword>
<dbReference type="Proteomes" id="UP000824281">
    <property type="component" value="Chromosome"/>
</dbReference>
<feature type="region of interest" description="Disordered" evidence="1">
    <location>
        <begin position="29"/>
        <end position="123"/>
    </location>
</feature>
<feature type="chain" id="PRO_5046366623" evidence="2">
    <location>
        <begin position="31"/>
        <end position="123"/>
    </location>
</feature>
<proteinExistence type="predicted"/>
<feature type="compositionally biased region" description="Basic and acidic residues" evidence="1">
    <location>
        <begin position="103"/>
        <end position="123"/>
    </location>
</feature>
<gene>
    <name evidence="3" type="ORF">K3148_07460</name>
</gene>
<feature type="compositionally biased region" description="Low complexity" evidence="1">
    <location>
        <begin position="68"/>
        <end position="102"/>
    </location>
</feature>
<organism evidence="3 4">
    <name type="scientific">Qipengyuania aurantiaca</name>
    <dbReference type="NCBI Taxonomy" id="2867233"/>
    <lineage>
        <taxon>Bacteria</taxon>
        <taxon>Pseudomonadati</taxon>
        <taxon>Pseudomonadota</taxon>
        <taxon>Alphaproteobacteria</taxon>
        <taxon>Sphingomonadales</taxon>
        <taxon>Erythrobacteraceae</taxon>
        <taxon>Qipengyuania</taxon>
    </lineage>
</organism>
<evidence type="ECO:0000313" key="4">
    <source>
        <dbReference type="Proteomes" id="UP000824281"/>
    </source>
</evidence>
<protein>
    <submittedName>
        <fullName evidence="3">Uncharacterized protein</fullName>
    </submittedName>
</protein>
<feature type="signal peptide" evidence="2">
    <location>
        <begin position="1"/>
        <end position="30"/>
    </location>
</feature>
<dbReference type="EMBL" id="CP081295">
    <property type="protein sequence ID" value="QZD88708.1"/>
    <property type="molecule type" value="Genomic_DNA"/>
</dbReference>
<accession>A0ABX8ZM05</accession>
<evidence type="ECO:0000313" key="3">
    <source>
        <dbReference type="EMBL" id="QZD88708.1"/>
    </source>
</evidence>
<dbReference type="RefSeq" id="WP_221424223.1">
    <property type="nucleotide sequence ID" value="NZ_CP081295.1"/>
</dbReference>
<sequence length="123" mass="12254">MRFNSHALAGKSLLASALLLPLAACSDAGAPVEEKTPAAHSISATPAPVASEPVTELVAEPTDDTPVAASVPQPATTSAPAPSARKAAPAPVATPTPTAAADPHADHDMSTMSDEEMKAMGHN</sequence>
<evidence type="ECO:0000256" key="1">
    <source>
        <dbReference type="SAM" id="MobiDB-lite"/>
    </source>
</evidence>
<reference evidence="3 4" key="1">
    <citation type="submission" date="2021-08" db="EMBL/GenBank/DDBJ databases">
        <title>Comparative Genomics Analysis of the Genus Qipengyuania Reveals Extensive Genetic Diversity and Metabolic Versatility, Including the Description of Fifteen Novel Species.</title>
        <authorList>
            <person name="Liu Y."/>
        </authorList>
    </citation>
    <scope>NUCLEOTIDE SEQUENCE [LARGE SCALE GENOMIC DNA]</scope>
    <source>
        <strain evidence="3 4">1NDH13</strain>
    </source>
</reference>
<evidence type="ECO:0000256" key="2">
    <source>
        <dbReference type="SAM" id="SignalP"/>
    </source>
</evidence>
<keyword evidence="4" id="KW-1185">Reference proteome</keyword>
<name>A0ABX8ZM05_9SPHN</name>